<protein>
    <submittedName>
        <fullName evidence="4">DnaD domain protein</fullName>
    </submittedName>
</protein>
<feature type="domain" description="DnaD N-terminal" evidence="3">
    <location>
        <begin position="16"/>
        <end position="83"/>
    </location>
</feature>
<reference evidence="4" key="1">
    <citation type="submission" date="2020-10" db="EMBL/GenBank/DDBJ databases">
        <authorList>
            <person name="Gilroy R."/>
        </authorList>
    </citation>
    <scope>NUCLEOTIDE SEQUENCE</scope>
    <source>
        <strain evidence="4">ChiGjej1B1-22543</strain>
    </source>
</reference>
<comment type="similarity">
    <text evidence="1">Belongs to the DnaB/DnaD family.</text>
</comment>
<organism evidence="4 5">
    <name type="scientific">Candidatus Alloenteromonas pullicola</name>
    <dbReference type="NCBI Taxonomy" id="2840784"/>
    <lineage>
        <taxon>Bacteria</taxon>
        <taxon>Bacillati</taxon>
        <taxon>Bacillota</taxon>
        <taxon>Bacillota incertae sedis</taxon>
        <taxon>Candidatus Alloenteromonas</taxon>
    </lineage>
</organism>
<dbReference type="AlphaFoldDB" id="A0A9D1S269"/>
<name>A0A9D1S269_9FIRM</name>
<proteinExistence type="inferred from homology"/>
<dbReference type="InterPro" id="IPR006343">
    <property type="entry name" value="DnaB/C_C"/>
</dbReference>
<feature type="domain" description="DnaB/C C-terminal" evidence="2">
    <location>
        <begin position="123"/>
        <end position="179"/>
    </location>
</feature>
<gene>
    <name evidence="4" type="ORF">IAC52_00335</name>
</gene>
<accession>A0A9D1S269</accession>
<evidence type="ECO:0000259" key="2">
    <source>
        <dbReference type="Pfam" id="PF07261"/>
    </source>
</evidence>
<evidence type="ECO:0000313" key="4">
    <source>
        <dbReference type="EMBL" id="HIU44736.1"/>
    </source>
</evidence>
<dbReference type="Pfam" id="PF21984">
    <property type="entry name" value="DnaD_N"/>
    <property type="match status" value="1"/>
</dbReference>
<dbReference type="Gene3D" id="1.10.10.10">
    <property type="entry name" value="Winged helix-like DNA-binding domain superfamily/Winged helix DNA-binding domain"/>
    <property type="match status" value="1"/>
</dbReference>
<dbReference type="Pfam" id="PF07261">
    <property type="entry name" value="DnaB_2"/>
    <property type="match status" value="1"/>
</dbReference>
<comment type="caution">
    <text evidence="4">The sequence shown here is derived from an EMBL/GenBank/DDBJ whole genome shotgun (WGS) entry which is preliminary data.</text>
</comment>
<reference evidence="4" key="2">
    <citation type="journal article" date="2021" name="PeerJ">
        <title>Extensive microbial diversity within the chicken gut microbiome revealed by metagenomics and culture.</title>
        <authorList>
            <person name="Gilroy R."/>
            <person name="Ravi A."/>
            <person name="Getino M."/>
            <person name="Pursley I."/>
            <person name="Horton D.L."/>
            <person name="Alikhan N.F."/>
            <person name="Baker D."/>
            <person name="Gharbi K."/>
            <person name="Hall N."/>
            <person name="Watson M."/>
            <person name="Adriaenssens E.M."/>
            <person name="Foster-Nyarko E."/>
            <person name="Jarju S."/>
            <person name="Secka A."/>
            <person name="Antonio M."/>
            <person name="Oren A."/>
            <person name="Chaudhuri R.R."/>
            <person name="La Ragione R."/>
            <person name="Hildebrand F."/>
            <person name="Pallen M.J."/>
        </authorList>
    </citation>
    <scope>NUCLEOTIDE SEQUENCE</scope>
    <source>
        <strain evidence="4">ChiGjej1B1-22543</strain>
    </source>
</reference>
<dbReference type="InterPro" id="IPR034829">
    <property type="entry name" value="DnaD-like_sf"/>
</dbReference>
<sequence length="217" mass="24311">MSDGQFGFGAVDFRFLLLDMYKKLGIADKEALVLLMVDHLSLQGNRLITASDLSFKMSMPVEELDSVLASLLKRDLISISGGVTSVAPLREKLLAQFKQELAKAKASPISKKRAEALGRLRDYAEKRFNRTLSPLEVDALGSFLDDGYPEDDITACIEAAIADGKKNMKSVDRALRTLRRRADFEKEGYSGVSRSWDKDIERTIELSRTKWLDDDDD</sequence>
<dbReference type="Gene3D" id="1.10.10.630">
    <property type="entry name" value="DnaD domain-like"/>
    <property type="match status" value="1"/>
</dbReference>
<dbReference type="InterPro" id="IPR053843">
    <property type="entry name" value="DnaD_N"/>
</dbReference>
<dbReference type="Proteomes" id="UP000824070">
    <property type="component" value="Unassembled WGS sequence"/>
</dbReference>
<dbReference type="EMBL" id="DVMV01000004">
    <property type="protein sequence ID" value="HIU44736.1"/>
    <property type="molecule type" value="Genomic_DNA"/>
</dbReference>
<evidence type="ECO:0000256" key="1">
    <source>
        <dbReference type="ARBA" id="ARBA00093462"/>
    </source>
</evidence>
<evidence type="ECO:0000259" key="3">
    <source>
        <dbReference type="Pfam" id="PF21984"/>
    </source>
</evidence>
<dbReference type="InterPro" id="IPR036388">
    <property type="entry name" value="WH-like_DNA-bd_sf"/>
</dbReference>
<evidence type="ECO:0000313" key="5">
    <source>
        <dbReference type="Proteomes" id="UP000824070"/>
    </source>
</evidence>